<evidence type="ECO:0000256" key="1">
    <source>
        <dbReference type="SAM" id="MobiDB-lite"/>
    </source>
</evidence>
<dbReference type="Proteomes" id="UP001596512">
    <property type="component" value="Unassembled WGS sequence"/>
</dbReference>
<keyword evidence="3" id="KW-1185">Reference proteome</keyword>
<evidence type="ECO:0000313" key="2">
    <source>
        <dbReference type="EMBL" id="MFC7617256.1"/>
    </source>
</evidence>
<name>A0ABW2TWS7_9PSEU</name>
<gene>
    <name evidence="2" type="ORF">ACFQV2_31370</name>
</gene>
<sequence>MDEEWTNPAAMYDPAASIGASARAEELRGIADDLARRVRTPELAAHARTARGLLRYHAAMASGEPDRIGRLVAVRAEMMADNLRAIAARERGAGPAWCTRTTGTCTRARARGARRGRGAVPVRRDRRRPGRAGDAPGELAAATEGRGLFPGTRSGPPSRRTSRWANRWCGGTCR</sequence>
<proteinExistence type="predicted"/>
<comment type="caution">
    <text evidence="2">The sequence shown here is derived from an EMBL/GenBank/DDBJ whole genome shotgun (WGS) entry which is preliminary data.</text>
</comment>
<organism evidence="2 3">
    <name type="scientific">Actinokineospora soli</name>
    <dbReference type="NCBI Taxonomy" id="1048753"/>
    <lineage>
        <taxon>Bacteria</taxon>
        <taxon>Bacillati</taxon>
        <taxon>Actinomycetota</taxon>
        <taxon>Actinomycetes</taxon>
        <taxon>Pseudonocardiales</taxon>
        <taxon>Pseudonocardiaceae</taxon>
        <taxon>Actinokineospora</taxon>
    </lineage>
</organism>
<accession>A0ABW2TWS7</accession>
<reference evidence="3" key="1">
    <citation type="journal article" date="2019" name="Int. J. Syst. Evol. Microbiol.">
        <title>The Global Catalogue of Microorganisms (GCM) 10K type strain sequencing project: providing services to taxonomists for standard genome sequencing and annotation.</title>
        <authorList>
            <consortium name="The Broad Institute Genomics Platform"/>
            <consortium name="The Broad Institute Genome Sequencing Center for Infectious Disease"/>
            <person name="Wu L."/>
            <person name="Ma J."/>
        </authorList>
    </citation>
    <scope>NUCLEOTIDE SEQUENCE [LARGE SCALE GENOMIC DNA]</scope>
    <source>
        <strain evidence="3">JCM 17695</strain>
    </source>
</reference>
<protein>
    <recommendedName>
        <fullName evidence="4">DUF222 domain-containing protein</fullName>
    </recommendedName>
</protein>
<evidence type="ECO:0008006" key="4">
    <source>
        <dbReference type="Google" id="ProtNLM"/>
    </source>
</evidence>
<feature type="compositionally biased region" description="Low complexity" evidence="1">
    <location>
        <begin position="150"/>
        <end position="159"/>
    </location>
</feature>
<dbReference type="SUPFAM" id="SSF159501">
    <property type="entry name" value="EreA/ChaN-like"/>
    <property type="match status" value="1"/>
</dbReference>
<feature type="region of interest" description="Disordered" evidence="1">
    <location>
        <begin position="111"/>
        <end position="163"/>
    </location>
</feature>
<dbReference type="EMBL" id="JBHTEY010000004">
    <property type="protein sequence ID" value="MFC7617256.1"/>
    <property type="molecule type" value="Genomic_DNA"/>
</dbReference>
<evidence type="ECO:0000313" key="3">
    <source>
        <dbReference type="Proteomes" id="UP001596512"/>
    </source>
</evidence>